<comment type="caution">
    <text evidence="2">The sequence shown here is derived from an EMBL/GenBank/DDBJ whole genome shotgun (WGS) entry which is preliminary data.</text>
</comment>
<dbReference type="AlphaFoldDB" id="A0A9W7GQT3"/>
<dbReference type="PANTHER" id="PTHR13593:SF113">
    <property type="entry name" value="SI:DKEY-266F7.9"/>
    <property type="match status" value="1"/>
</dbReference>
<evidence type="ECO:0000313" key="3">
    <source>
        <dbReference type="Proteomes" id="UP001165065"/>
    </source>
</evidence>
<evidence type="ECO:0000313" key="2">
    <source>
        <dbReference type="EMBL" id="GMI49073.1"/>
    </source>
</evidence>
<dbReference type="Proteomes" id="UP001165065">
    <property type="component" value="Unassembled WGS sequence"/>
</dbReference>
<keyword evidence="3" id="KW-1185">Reference proteome</keyword>
<keyword evidence="1" id="KW-1133">Transmembrane helix</keyword>
<proteinExistence type="predicted"/>
<protein>
    <recommendedName>
        <fullName evidence="4">Phosphatidylinositol-specific phospholipase C X domain-containing protein</fullName>
    </recommendedName>
</protein>
<dbReference type="OrthoDB" id="1046782at2759"/>
<evidence type="ECO:0000256" key="1">
    <source>
        <dbReference type="SAM" id="Phobius"/>
    </source>
</evidence>
<keyword evidence="1" id="KW-0812">Transmembrane</keyword>
<name>A0A9W7GQT3_9STRA</name>
<dbReference type="GO" id="GO:0008081">
    <property type="term" value="F:phosphoric diester hydrolase activity"/>
    <property type="evidence" value="ECO:0007669"/>
    <property type="project" value="InterPro"/>
</dbReference>
<evidence type="ECO:0008006" key="4">
    <source>
        <dbReference type="Google" id="ProtNLM"/>
    </source>
</evidence>
<dbReference type="SUPFAM" id="SSF51695">
    <property type="entry name" value="PLC-like phosphodiesterases"/>
    <property type="match status" value="1"/>
</dbReference>
<dbReference type="PANTHER" id="PTHR13593">
    <property type="match status" value="1"/>
</dbReference>
<organism evidence="2 3">
    <name type="scientific">Triparma columacea</name>
    <dbReference type="NCBI Taxonomy" id="722753"/>
    <lineage>
        <taxon>Eukaryota</taxon>
        <taxon>Sar</taxon>
        <taxon>Stramenopiles</taxon>
        <taxon>Ochrophyta</taxon>
        <taxon>Bolidophyceae</taxon>
        <taxon>Parmales</taxon>
        <taxon>Triparmaceae</taxon>
        <taxon>Triparma</taxon>
    </lineage>
</organism>
<reference evidence="3" key="1">
    <citation type="journal article" date="2023" name="Commun. Biol.">
        <title>Genome analysis of Parmales, the sister group of diatoms, reveals the evolutionary specialization of diatoms from phago-mixotrophs to photoautotrophs.</title>
        <authorList>
            <person name="Ban H."/>
            <person name="Sato S."/>
            <person name="Yoshikawa S."/>
            <person name="Yamada K."/>
            <person name="Nakamura Y."/>
            <person name="Ichinomiya M."/>
            <person name="Sato N."/>
            <person name="Blanc-Mathieu R."/>
            <person name="Endo H."/>
            <person name="Kuwata A."/>
            <person name="Ogata H."/>
        </authorList>
    </citation>
    <scope>NUCLEOTIDE SEQUENCE [LARGE SCALE GENOMIC DNA]</scope>
</reference>
<gene>
    <name evidence="2" type="ORF">TrCOL_g3731</name>
</gene>
<feature type="transmembrane region" description="Helical" evidence="1">
    <location>
        <begin position="244"/>
        <end position="268"/>
    </location>
</feature>
<keyword evidence="1" id="KW-0472">Membrane</keyword>
<accession>A0A9W7GQT3</accession>
<dbReference type="GO" id="GO:0006629">
    <property type="term" value="P:lipid metabolic process"/>
    <property type="evidence" value="ECO:0007669"/>
    <property type="project" value="InterPro"/>
</dbReference>
<dbReference type="EMBL" id="BRYA01000460">
    <property type="protein sequence ID" value="GMI49073.1"/>
    <property type="molecule type" value="Genomic_DNA"/>
</dbReference>
<dbReference type="InterPro" id="IPR017946">
    <property type="entry name" value="PLC-like_Pdiesterase_TIM-brl"/>
</dbReference>
<dbReference type="Gene3D" id="3.20.20.190">
    <property type="entry name" value="Phosphatidylinositol (PI) phosphodiesterase"/>
    <property type="match status" value="1"/>
</dbReference>
<sequence>MDYSSWMRDLAEEIGPRPIYDISLVGSHNSASFSIDIKFGIGEFSPVPAFLGFFFARWSKCHSHDLYEQLKRGVRYIDLRVCRSHIDSELRTEHTVYGEKLEPLLNQIKRFLDEHPKELIILYAHKFRSGFDSLEDHTAFLTLLKAAFPDHNTIFASQSEFDLPFSELKKRGRKVMLLYGNEEVVRNQQSGMNLLSPDESQFDAWYNQTSVKGLEAAINKGKPFIDPSRRKITVCQSVLSPKPLLTVIGGVFSILRFLLCNMISFNFYPQNLQMMARGANAYARKLITTKNDRVNVLLLDDVANYEMLIGNVINRNKPPLPYHEVDEKI</sequence>
<dbReference type="InterPro" id="IPR051057">
    <property type="entry name" value="PI-PLC_domain"/>
</dbReference>